<evidence type="ECO:0000256" key="5">
    <source>
        <dbReference type="ARBA" id="ARBA00022989"/>
    </source>
</evidence>
<evidence type="ECO:0000313" key="10">
    <source>
        <dbReference type="Proteomes" id="UP000683139"/>
    </source>
</evidence>
<keyword evidence="2 7" id="KW-0813">Transport</keyword>
<comment type="similarity">
    <text evidence="7">Belongs to the binding-protein-dependent transport system permease family.</text>
</comment>
<feature type="transmembrane region" description="Helical" evidence="7">
    <location>
        <begin position="107"/>
        <end position="129"/>
    </location>
</feature>
<evidence type="ECO:0000256" key="2">
    <source>
        <dbReference type="ARBA" id="ARBA00022448"/>
    </source>
</evidence>
<dbReference type="PROSITE" id="PS50928">
    <property type="entry name" value="ABC_TM1"/>
    <property type="match status" value="1"/>
</dbReference>
<name>A0A919YTL5_9BACL</name>
<dbReference type="EMBL" id="BOSE01000008">
    <property type="protein sequence ID" value="GIP18211.1"/>
    <property type="molecule type" value="Genomic_DNA"/>
</dbReference>
<dbReference type="AlphaFoldDB" id="A0A919YTL5"/>
<feature type="transmembrane region" description="Helical" evidence="7">
    <location>
        <begin position="141"/>
        <end position="161"/>
    </location>
</feature>
<sequence>MSKRVQRFAMEFIALIASIVIFWIPLYFVIITAMKSPREASLMDLALPQVNLLWENIKEVFVYRDYMLVRAFYNSTVLTLASIALLVIVSAMAAFVMQRRTDRFTPWLSLLVLMGLIIPPAIVPTIWVLDGLQLFKTLPGLILVEVALGFPFCAMLYRGFVASIPKEIDEAAIMDGYSGFKLFFKIIMPLLQPVTATVIVVQAVTIFNDFTNPLYFLPGVKNVTVQLTLYNFTSQFVSQYNLLFSNILLITIPPLILFIFFNKRIVAGMTAGAVKG</sequence>
<keyword evidence="3" id="KW-1003">Cell membrane</keyword>
<protein>
    <submittedName>
        <fullName evidence="9">Transporter</fullName>
    </submittedName>
</protein>
<dbReference type="RefSeq" id="WP_213518388.1">
    <property type="nucleotide sequence ID" value="NZ_BOSE01000008.1"/>
</dbReference>
<dbReference type="PANTHER" id="PTHR43744:SF8">
    <property type="entry name" value="SN-GLYCEROL-3-PHOSPHATE TRANSPORT SYSTEM PERMEASE PROTEIN UGPE"/>
    <property type="match status" value="1"/>
</dbReference>
<dbReference type="GO" id="GO:0055085">
    <property type="term" value="P:transmembrane transport"/>
    <property type="evidence" value="ECO:0007669"/>
    <property type="project" value="InterPro"/>
</dbReference>
<dbReference type="PANTHER" id="PTHR43744">
    <property type="entry name" value="ABC TRANSPORTER PERMEASE PROTEIN MG189-RELATED-RELATED"/>
    <property type="match status" value="1"/>
</dbReference>
<comment type="subcellular location">
    <subcellularLocation>
        <location evidence="1 7">Cell membrane</location>
        <topology evidence="1 7">Multi-pass membrane protein</topology>
    </subcellularLocation>
</comment>
<evidence type="ECO:0000256" key="4">
    <source>
        <dbReference type="ARBA" id="ARBA00022692"/>
    </source>
</evidence>
<evidence type="ECO:0000256" key="1">
    <source>
        <dbReference type="ARBA" id="ARBA00004651"/>
    </source>
</evidence>
<organism evidence="9 10">
    <name type="scientific">Paenibacillus montaniterrae</name>
    <dbReference type="NCBI Taxonomy" id="429341"/>
    <lineage>
        <taxon>Bacteria</taxon>
        <taxon>Bacillati</taxon>
        <taxon>Bacillota</taxon>
        <taxon>Bacilli</taxon>
        <taxon>Bacillales</taxon>
        <taxon>Paenibacillaceae</taxon>
        <taxon>Paenibacillus</taxon>
    </lineage>
</organism>
<evidence type="ECO:0000259" key="8">
    <source>
        <dbReference type="PROSITE" id="PS50928"/>
    </source>
</evidence>
<proteinExistence type="inferred from homology"/>
<keyword evidence="5 7" id="KW-1133">Transmembrane helix</keyword>
<dbReference type="CDD" id="cd06261">
    <property type="entry name" value="TM_PBP2"/>
    <property type="match status" value="1"/>
</dbReference>
<evidence type="ECO:0000256" key="6">
    <source>
        <dbReference type="ARBA" id="ARBA00023136"/>
    </source>
</evidence>
<dbReference type="InterPro" id="IPR000515">
    <property type="entry name" value="MetI-like"/>
</dbReference>
<dbReference type="Gene3D" id="1.10.3720.10">
    <property type="entry name" value="MetI-like"/>
    <property type="match status" value="1"/>
</dbReference>
<dbReference type="SUPFAM" id="SSF161098">
    <property type="entry name" value="MetI-like"/>
    <property type="match status" value="1"/>
</dbReference>
<dbReference type="Proteomes" id="UP000683139">
    <property type="component" value="Unassembled WGS sequence"/>
</dbReference>
<evidence type="ECO:0000313" key="9">
    <source>
        <dbReference type="EMBL" id="GIP18211.1"/>
    </source>
</evidence>
<feature type="domain" description="ABC transmembrane type-1" evidence="8">
    <location>
        <begin position="72"/>
        <end position="261"/>
    </location>
</feature>
<feature type="transmembrane region" description="Helical" evidence="7">
    <location>
        <begin position="242"/>
        <end position="261"/>
    </location>
</feature>
<dbReference type="InterPro" id="IPR035906">
    <property type="entry name" value="MetI-like_sf"/>
</dbReference>
<feature type="transmembrane region" description="Helical" evidence="7">
    <location>
        <begin position="71"/>
        <end position="95"/>
    </location>
</feature>
<dbReference type="GO" id="GO:0005886">
    <property type="term" value="C:plasma membrane"/>
    <property type="evidence" value="ECO:0007669"/>
    <property type="project" value="UniProtKB-SubCell"/>
</dbReference>
<keyword evidence="10" id="KW-1185">Reference proteome</keyword>
<gene>
    <name evidence="9" type="ORF">J40TS1_38530</name>
</gene>
<dbReference type="Pfam" id="PF00528">
    <property type="entry name" value="BPD_transp_1"/>
    <property type="match status" value="1"/>
</dbReference>
<keyword evidence="4 7" id="KW-0812">Transmembrane</keyword>
<reference evidence="9" key="1">
    <citation type="submission" date="2021-03" db="EMBL/GenBank/DDBJ databases">
        <title>Antimicrobial resistance genes in bacteria isolated from Japanese honey, and their potential for conferring macrolide and lincosamide resistance in the American foulbrood pathogen Paenibacillus larvae.</title>
        <authorList>
            <person name="Okamoto M."/>
            <person name="Kumagai M."/>
            <person name="Kanamori H."/>
            <person name="Takamatsu D."/>
        </authorList>
    </citation>
    <scope>NUCLEOTIDE SEQUENCE</scope>
    <source>
        <strain evidence="9">J40TS1</strain>
    </source>
</reference>
<feature type="transmembrane region" description="Helical" evidence="7">
    <location>
        <begin position="182"/>
        <end position="207"/>
    </location>
</feature>
<evidence type="ECO:0000256" key="3">
    <source>
        <dbReference type="ARBA" id="ARBA00022475"/>
    </source>
</evidence>
<evidence type="ECO:0000256" key="7">
    <source>
        <dbReference type="RuleBase" id="RU363032"/>
    </source>
</evidence>
<keyword evidence="6 7" id="KW-0472">Membrane</keyword>
<comment type="caution">
    <text evidence="9">The sequence shown here is derived from an EMBL/GenBank/DDBJ whole genome shotgun (WGS) entry which is preliminary data.</text>
</comment>
<feature type="transmembrane region" description="Helical" evidence="7">
    <location>
        <begin position="12"/>
        <end position="34"/>
    </location>
</feature>
<accession>A0A919YTL5</accession>